<name>A0AAI8YDB6_9PEZI</name>
<feature type="compositionally biased region" description="Polar residues" evidence="1">
    <location>
        <begin position="20"/>
        <end position="37"/>
    </location>
</feature>
<gene>
    <name evidence="2" type="ORF">KHLLAP_LOCUS1109</name>
</gene>
<comment type="caution">
    <text evidence="2">The sequence shown here is derived from an EMBL/GenBank/DDBJ whole genome shotgun (WGS) entry which is preliminary data.</text>
</comment>
<sequence>MPPSAVLPRARPPRVVPPQGKTSQSWTNSTSAITNSHAGDLVGDVDGVASGVIHNLTQGLTTVLNPERKPAGVHAAINAWLEGKGRRPNSFLNGTIFPVLDGLDCAKATAPKKKCGSRKRV</sequence>
<evidence type="ECO:0000313" key="3">
    <source>
        <dbReference type="Proteomes" id="UP001295740"/>
    </source>
</evidence>
<keyword evidence="3" id="KW-1185">Reference proteome</keyword>
<protein>
    <submittedName>
        <fullName evidence="2">Uu.00g034940.m01.CDS01</fullName>
    </submittedName>
</protein>
<evidence type="ECO:0000313" key="2">
    <source>
        <dbReference type="EMBL" id="CAJ2500641.1"/>
    </source>
</evidence>
<reference evidence="2" key="1">
    <citation type="submission" date="2023-10" db="EMBL/GenBank/DDBJ databases">
        <authorList>
            <person name="Hackl T."/>
        </authorList>
    </citation>
    <scope>NUCLEOTIDE SEQUENCE</scope>
</reference>
<dbReference type="Proteomes" id="UP001295740">
    <property type="component" value="Unassembled WGS sequence"/>
</dbReference>
<dbReference type="EMBL" id="CAUWAG010000003">
    <property type="protein sequence ID" value="CAJ2500641.1"/>
    <property type="molecule type" value="Genomic_DNA"/>
</dbReference>
<accession>A0AAI8YDB6</accession>
<dbReference type="AlphaFoldDB" id="A0AAI8YDB6"/>
<proteinExistence type="predicted"/>
<feature type="region of interest" description="Disordered" evidence="1">
    <location>
        <begin position="1"/>
        <end position="38"/>
    </location>
</feature>
<organism evidence="2 3">
    <name type="scientific">Anthostomella pinea</name>
    <dbReference type="NCBI Taxonomy" id="933095"/>
    <lineage>
        <taxon>Eukaryota</taxon>
        <taxon>Fungi</taxon>
        <taxon>Dikarya</taxon>
        <taxon>Ascomycota</taxon>
        <taxon>Pezizomycotina</taxon>
        <taxon>Sordariomycetes</taxon>
        <taxon>Xylariomycetidae</taxon>
        <taxon>Xylariales</taxon>
        <taxon>Xylariaceae</taxon>
        <taxon>Anthostomella</taxon>
    </lineage>
</organism>
<evidence type="ECO:0000256" key="1">
    <source>
        <dbReference type="SAM" id="MobiDB-lite"/>
    </source>
</evidence>